<dbReference type="PANTHER" id="PTHR43436:SF1">
    <property type="entry name" value="TRANSCRIPTIONAL REGULATORY PROTEIN"/>
    <property type="match status" value="1"/>
</dbReference>
<dbReference type="PROSITE" id="PS01124">
    <property type="entry name" value="HTH_ARAC_FAMILY_2"/>
    <property type="match status" value="1"/>
</dbReference>
<proteinExistence type="predicted"/>
<keyword evidence="6" id="KW-1185">Reference proteome</keyword>
<evidence type="ECO:0000313" key="6">
    <source>
        <dbReference type="Proteomes" id="UP001589645"/>
    </source>
</evidence>
<dbReference type="PROSITE" id="PS00041">
    <property type="entry name" value="HTH_ARAC_FAMILY_1"/>
    <property type="match status" value="1"/>
</dbReference>
<dbReference type="SMART" id="SM00342">
    <property type="entry name" value="HTH_ARAC"/>
    <property type="match status" value="1"/>
</dbReference>
<dbReference type="Pfam" id="PF06719">
    <property type="entry name" value="AraC_N"/>
    <property type="match status" value="1"/>
</dbReference>
<dbReference type="Pfam" id="PF12833">
    <property type="entry name" value="HTH_18"/>
    <property type="match status" value="1"/>
</dbReference>
<reference evidence="5 6" key="1">
    <citation type="submission" date="2024-09" db="EMBL/GenBank/DDBJ databases">
        <authorList>
            <person name="Sun Q."/>
            <person name="Mori K."/>
        </authorList>
    </citation>
    <scope>NUCLEOTIDE SEQUENCE [LARGE SCALE GENOMIC DNA]</scope>
    <source>
        <strain evidence="5 6">CECT 8064</strain>
    </source>
</reference>
<keyword evidence="2" id="KW-0238">DNA-binding</keyword>
<keyword evidence="3" id="KW-0804">Transcription</keyword>
<dbReference type="RefSeq" id="WP_390195756.1">
    <property type="nucleotide sequence ID" value="NZ_JBHMEP010000008.1"/>
</dbReference>
<dbReference type="Proteomes" id="UP001589645">
    <property type="component" value="Unassembled WGS sequence"/>
</dbReference>
<feature type="domain" description="HTH araC/xylS-type" evidence="4">
    <location>
        <begin position="192"/>
        <end position="289"/>
    </location>
</feature>
<evidence type="ECO:0000256" key="1">
    <source>
        <dbReference type="ARBA" id="ARBA00023015"/>
    </source>
</evidence>
<dbReference type="InterPro" id="IPR009594">
    <property type="entry name" value="Tscrpt_reg_HTH_AraC_N"/>
</dbReference>
<protein>
    <submittedName>
        <fullName evidence="5">AraC family transcriptional regulator N-terminal domain-containing protein</fullName>
    </submittedName>
</protein>
<gene>
    <name evidence="5" type="ORF">ACFFUV_18620</name>
</gene>
<dbReference type="PANTHER" id="PTHR43436">
    <property type="entry name" value="ARAC-FAMILY TRANSCRIPTIONAL REGULATOR"/>
    <property type="match status" value="1"/>
</dbReference>
<evidence type="ECO:0000313" key="5">
    <source>
        <dbReference type="EMBL" id="MFB9136988.1"/>
    </source>
</evidence>
<comment type="caution">
    <text evidence="5">The sequence shown here is derived from an EMBL/GenBank/DDBJ whole genome shotgun (WGS) entry which is preliminary data.</text>
</comment>
<dbReference type="SUPFAM" id="SSF46689">
    <property type="entry name" value="Homeodomain-like"/>
    <property type="match status" value="2"/>
</dbReference>
<sequence>MNELTQRFAQQVAVHIEHDGMNTTELKALSFFRASRPTRCDANIYKPSFILTLQGVKSLSLQGENQEFVAGQCLVASVDMPITSNIVDASEQKPYLCLVFELDMDVLVSVMPTIQVNPQTEAADMPAVTINSPTDELMDVMRRMLDLLDNPSDVPVLYPMLERELAYRLLNTPMGARLRHLCSYDSSSSKIMRAVQYLNEHFHCPIKVETLANEVNMSVSSLHQHFKTITMLSPLQFQKKLRLYEARRLIMQGMEISSAAYRVGYESASQFSRDYGRTFGVAPSLDRNTQNIPESTINHQTLA</sequence>
<dbReference type="Gene3D" id="1.10.10.60">
    <property type="entry name" value="Homeodomain-like"/>
    <property type="match status" value="1"/>
</dbReference>
<dbReference type="InterPro" id="IPR018062">
    <property type="entry name" value="HTH_AraC-typ_CS"/>
</dbReference>
<dbReference type="EMBL" id="JBHMEP010000008">
    <property type="protein sequence ID" value="MFB9136988.1"/>
    <property type="molecule type" value="Genomic_DNA"/>
</dbReference>
<evidence type="ECO:0000256" key="2">
    <source>
        <dbReference type="ARBA" id="ARBA00023125"/>
    </source>
</evidence>
<dbReference type="InterPro" id="IPR009057">
    <property type="entry name" value="Homeodomain-like_sf"/>
</dbReference>
<keyword evidence="1" id="KW-0805">Transcription regulation</keyword>
<name>A0ABV5HS40_9VIBR</name>
<dbReference type="InterPro" id="IPR018060">
    <property type="entry name" value="HTH_AraC"/>
</dbReference>
<evidence type="ECO:0000259" key="4">
    <source>
        <dbReference type="PROSITE" id="PS01124"/>
    </source>
</evidence>
<organism evidence="5 6">
    <name type="scientific">Vibrio olivae</name>
    <dbReference type="NCBI Taxonomy" id="1243002"/>
    <lineage>
        <taxon>Bacteria</taxon>
        <taxon>Pseudomonadati</taxon>
        <taxon>Pseudomonadota</taxon>
        <taxon>Gammaproteobacteria</taxon>
        <taxon>Vibrionales</taxon>
        <taxon>Vibrionaceae</taxon>
        <taxon>Vibrio</taxon>
    </lineage>
</organism>
<evidence type="ECO:0000256" key="3">
    <source>
        <dbReference type="ARBA" id="ARBA00023163"/>
    </source>
</evidence>
<accession>A0ABV5HS40</accession>